<dbReference type="PANTHER" id="PTHR44591:SF3">
    <property type="entry name" value="RESPONSE REGULATORY DOMAIN-CONTAINING PROTEIN"/>
    <property type="match status" value="1"/>
</dbReference>
<dbReference type="EMBL" id="FWFS01000001">
    <property type="protein sequence ID" value="SLN19557.1"/>
    <property type="molecule type" value="Genomic_DNA"/>
</dbReference>
<evidence type="ECO:0000313" key="4">
    <source>
        <dbReference type="EMBL" id="SLN19557.1"/>
    </source>
</evidence>
<evidence type="ECO:0000313" key="5">
    <source>
        <dbReference type="Proteomes" id="UP000193862"/>
    </source>
</evidence>
<accession>A0A1Y5RKC9</accession>
<organism evidence="4 5">
    <name type="scientific">Aquimixticola soesokkakensis</name>
    <dbReference type="NCBI Taxonomy" id="1519096"/>
    <lineage>
        <taxon>Bacteria</taxon>
        <taxon>Pseudomonadati</taxon>
        <taxon>Pseudomonadota</taxon>
        <taxon>Alphaproteobacteria</taxon>
        <taxon>Rhodobacterales</taxon>
        <taxon>Paracoccaceae</taxon>
        <taxon>Aquimixticola</taxon>
    </lineage>
</organism>
<dbReference type="Proteomes" id="UP000193862">
    <property type="component" value="Unassembled WGS sequence"/>
</dbReference>
<evidence type="ECO:0000256" key="1">
    <source>
        <dbReference type="ARBA" id="ARBA00022553"/>
    </source>
</evidence>
<feature type="domain" description="Response regulatory" evidence="3">
    <location>
        <begin position="5"/>
        <end position="121"/>
    </location>
</feature>
<dbReference type="Gene3D" id="3.40.50.2300">
    <property type="match status" value="1"/>
</dbReference>
<dbReference type="CDD" id="cd17574">
    <property type="entry name" value="REC_OmpR"/>
    <property type="match status" value="1"/>
</dbReference>
<dbReference type="AlphaFoldDB" id="A0A1Y5RKC9"/>
<protein>
    <submittedName>
        <fullName evidence="4">Transcriptional regulatory protein YycF</fullName>
    </submittedName>
</protein>
<feature type="modified residue" description="4-aspartylphosphate" evidence="2">
    <location>
        <position position="54"/>
    </location>
</feature>
<dbReference type="PANTHER" id="PTHR44591">
    <property type="entry name" value="STRESS RESPONSE REGULATOR PROTEIN 1"/>
    <property type="match status" value="1"/>
</dbReference>
<name>A0A1Y5RKC9_9RHOB</name>
<keyword evidence="1 2" id="KW-0597">Phosphoprotein</keyword>
<sequence length="139" mass="15349">MDRSYILLVEDEDNIALALEILLKRAGYEVHRIKTGAQALPNIRARRPALVLLDVTLPEASGYDICQQLHMDEDFSGIPVLLMTARATPVERRKALALGADAVLTKPFEIEDLLAEVTRLAPLHAPQATLQDQEAVRGN</sequence>
<dbReference type="InterPro" id="IPR011006">
    <property type="entry name" value="CheY-like_superfamily"/>
</dbReference>
<keyword evidence="5" id="KW-1185">Reference proteome</keyword>
<dbReference type="GO" id="GO:0000160">
    <property type="term" value="P:phosphorelay signal transduction system"/>
    <property type="evidence" value="ECO:0007669"/>
    <property type="project" value="InterPro"/>
</dbReference>
<dbReference type="PROSITE" id="PS50110">
    <property type="entry name" value="RESPONSE_REGULATORY"/>
    <property type="match status" value="1"/>
</dbReference>
<dbReference type="Pfam" id="PF00072">
    <property type="entry name" value="Response_reg"/>
    <property type="match status" value="1"/>
</dbReference>
<dbReference type="InterPro" id="IPR001789">
    <property type="entry name" value="Sig_transdc_resp-reg_receiver"/>
</dbReference>
<dbReference type="SMART" id="SM00448">
    <property type="entry name" value="REC"/>
    <property type="match status" value="1"/>
</dbReference>
<evidence type="ECO:0000259" key="3">
    <source>
        <dbReference type="PROSITE" id="PS50110"/>
    </source>
</evidence>
<dbReference type="SUPFAM" id="SSF52172">
    <property type="entry name" value="CheY-like"/>
    <property type="match status" value="1"/>
</dbReference>
<dbReference type="InterPro" id="IPR050595">
    <property type="entry name" value="Bact_response_regulator"/>
</dbReference>
<evidence type="ECO:0000256" key="2">
    <source>
        <dbReference type="PROSITE-ProRule" id="PRU00169"/>
    </source>
</evidence>
<reference evidence="4 5" key="1">
    <citation type="submission" date="2017-03" db="EMBL/GenBank/DDBJ databases">
        <authorList>
            <person name="Afonso C.L."/>
            <person name="Miller P.J."/>
            <person name="Scott M.A."/>
            <person name="Spackman E."/>
            <person name="Goraichik I."/>
            <person name="Dimitrov K.M."/>
            <person name="Suarez D.L."/>
            <person name="Swayne D.E."/>
        </authorList>
    </citation>
    <scope>NUCLEOTIDE SEQUENCE [LARGE SCALE GENOMIC DNA]</scope>
    <source>
        <strain evidence="4 5">CECT 8620</strain>
    </source>
</reference>
<gene>
    <name evidence="4" type="primary">yycF_1</name>
    <name evidence="4" type="ORF">AQS8620_00474</name>
</gene>
<dbReference type="OrthoDB" id="9801602at2"/>
<proteinExistence type="predicted"/>
<dbReference type="RefSeq" id="WP_085835192.1">
    <property type="nucleotide sequence ID" value="NZ_FWFS01000001.1"/>
</dbReference>